<dbReference type="SUPFAM" id="SSF50044">
    <property type="entry name" value="SH3-domain"/>
    <property type="match status" value="2"/>
</dbReference>
<evidence type="ECO:0000256" key="4">
    <source>
        <dbReference type="SAM" id="MobiDB-lite"/>
    </source>
</evidence>
<feature type="region of interest" description="Disordered" evidence="4">
    <location>
        <begin position="122"/>
        <end position="167"/>
    </location>
</feature>
<dbReference type="Gene3D" id="2.30.30.40">
    <property type="entry name" value="SH3 Domains"/>
    <property type="match status" value="2"/>
</dbReference>
<dbReference type="InterPro" id="IPR036028">
    <property type="entry name" value="SH3-like_dom_sf"/>
</dbReference>
<feature type="coiled-coil region" evidence="3">
    <location>
        <begin position="357"/>
        <end position="405"/>
    </location>
</feature>
<comment type="caution">
    <text evidence="6">The sequence shown here is derived from an EMBL/GenBank/DDBJ whole genome shotgun (WGS) entry which is preliminary data.</text>
</comment>
<keyword evidence="1 2" id="KW-0728">SH3 domain</keyword>
<feature type="domain" description="SH3" evidence="5">
    <location>
        <begin position="177"/>
        <end position="238"/>
    </location>
</feature>
<evidence type="ECO:0000313" key="7">
    <source>
        <dbReference type="EMBL" id="PAA78850.1"/>
    </source>
</evidence>
<evidence type="ECO:0000313" key="8">
    <source>
        <dbReference type="Proteomes" id="UP000215902"/>
    </source>
</evidence>
<dbReference type="PRINTS" id="PR00452">
    <property type="entry name" value="SH3DOMAIN"/>
</dbReference>
<name>A0A267F9A7_9PLAT</name>
<dbReference type="PANTHER" id="PTHR14167">
    <property type="entry name" value="SH3 DOMAIN-CONTAINING"/>
    <property type="match status" value="1"/>
</dbReference>
<evidence type="ECO:0000256" key="3">
    <source>
        <dbReference type="SAM" id="Coils"/>
    </source>
</evidence>
<dbReference type="InterPro" id="IPR001452">
    <property type="entry name" value="SH3_domain"/>
</dbReference>
<reference evidence="6 8" key="1">
    <citation type="submission" date="2017-06" db="EMBL/GenBank/DDBJ databases">
        <title>A platform for efficient transgenesis in Macrostomum lignano, a flatworm model organism for stem cell research.</title>
        <authorList>
            <person name="Berezikov E."/>
        </authorList>
    </citation>
    <scope>NUCLEOTIDE SEQUENCE [LARGE SCALE GENOMIC DNA]</scope>
    <source>
        <strain evidence="6">DV1</strain>
        <tissue evidence="6">Whole organism</tissue>
    </source>
</reference>
<proteinExistence type="predicted"/>
<feature type="compositionally biased region" description="Low complexity" evidence="4">
    <location>
        <begin position="333"/>
        <end position="346"/>
    </location>
</feature>
<dbReference type="OrthoDB" id="10255964at2759"/>
<organism evidence="6 8">
    <name type="scientific">Macrostomum lignano</name>
    <dbReference type="NCBI Taxonomy" id="282301"/>
    <lineage>
        <taxon>Eukaryota</taxon>
        <taxon>Metazoa</taxon>
        <taxon>Spiralia</taxon>
        <taxon>Lophotrochozoa</taxon>
        <taxon>Platyhelminthes</taxon>
        <taxon>Rhabditophora</taxon>
        <taxon>Macrostomorpha</taxon>
        <taxon>Macrostomida</taxon>
        <taxon>Macrostomidae</taxon>
        <taxon>Macrostomum</taxon>
    </lineage>
</organism>
<gene>
    <name evidence="7" type="ORF">BOX15_Mlig002072g3</name>
    <name evidence="6" type="ORF">BOX15_Mlig024596g1</name>
</gene>
<evidence type="ECO:0000259" key="5">
    <source>
        <dbReference type="PROSITE" id="PS50002"/>
    </source>
</evidence>
<feature type="region of interest" description="Disordered" evidence="4">
    <location>
        <begin position="250"/>
        <end position="354"/>
    </location>
</feature>
<evidence type="ECO:0000256" key="2">
    <source>
        <dbReference type="PROSITE-ProRule" id="PRU00192"/>
    </source>
</evidence>
<dbReference type="PROSITE" id="PS50002">
    <property type="entry name" value="SH3"/>
    <property type="match status" value="2"/>
</dbReference>
<dbReference type="InterPro" id="IPR050384">
    <property type="entry name" value="Endophilin_SH3RF"/>
</dbReference>
<keyword evidence="8" id="KW-1185">Reference proteome</keyword>
<dbReference type="Proteomes" id="UP000215902">
    <property type="component" value="Unassembled WGS sequence"/>
</dbReference>
<sequence length="426" mass="45416">CAMSDKCCYLVEFDYKADQEDELSIVKGELLYDAEPEEDGWLRGRNSAGRRGLFPDNFVKPCRLATLRRVDPKLRASGLEANSAVYAMEPLPAAGSAAVATVYVPKLAAKFPVPLAYLDIDGGGGQPPHEQQQLPPRPLPGMAPTSAVRQHQPKPAQSATAGSSASASLSDKAKLQMHSDYVKVIHAYTAQHQDELTLHIGDVIRVTNRNLSDDGWWQGELHGQVGVFPDNFVEPCSASAAAPARQAASSTAAAAPARPPVSAAARHQNSSGGLDSAAAHAGSNGLLAGDHPQRQPLADAAAGRPRPVAGKRPPNGANHRGPHLEEEASRTESSQLTTAATSYSAAGGSGQQQPETLAELLQEVQRLRSEAAQRDREILELSRFKRTAVDNIAGLKEEIDNIKKSFHACCVDMDRVKRELASLSSI</sequence>
<feature type="domain" description="SH3" evidence="5">
    <location>
        <begin position="4"/>
        <end position="64"/>
    </location>
</feature>
<evidence type="ECO:0000313" key="6">
    <source>
        <dbReference type="EMBL" id="PAA69737.1"/>
    </source>
</evidence>
<dbReference type="GO" id="GO:0005737">
    <property type="term" value="C:cytoplasm"/>
    <property type="evidence" value="ECO:0007669"/>
    <property type="project" value="TreeGrafter"/>
</dbReference>
<protein>
    <recommendedName>
        <fullName evidence="5">SH3 domain-containing protein</fullName>
    </recommendedName>
</protein>
<evidence type="ECO:0000256" key="1">
    <source>
        <dbReference type="ARBA" id="ARBA00022443"/>
    </source>
</evidence>
<dbReference type="PANTHER" id="PTHR14167:SF116">
    <property type="entry name" value="CAP, ISOFORM AC"/>
    <property type="match status" value="1"/>
</dbReference>
<dbReference type="Pfam" id="PF14604">
    <property type="entry name" value="SH3_9"/>
    <property type="match status" value="2"/>
</dbReference>
<accession>A0A267F9A7</accession>
<dbReference type="STRING" id="282301.A0A267F9A7"/>
<dbReference type="EMBL" id="NIVC01001296">
    <property type="protein sequence ID" value="PAA69737.1"/>
    <property type="molecule type" value="Genomic_DNA"/>
</dbReference>
<dbReference type="AlphaFoldDB" id="A0A267F9A7"/>
<dbReference type="SMART" id="SM00326">
    <property type="entry name" value="SH3"/>
    <property type="match status" value="2"/>
</dbReference>
<dbReference type="EMBL" id="NIVC01000662">
    <property type="protein sequence ID" value="PAA78850.1"/>
    <property type="molecule type" value="Genomic_DNA"/>
</dbReference>
<feature type="non-terminal residue" evidence="6">
    <location>
        <position position="1"/>
    </location>
</feature>
<keyword evidence="3" id="KW-0175">Coiled coil</keyword>
<feature type="compositionally biased region" description="Low complexity" evidence="4">
    <location>
        <begin position="250"/>
        <end position="266"/>
    </location>
</feature>
<feature type="compositionally biased region" description="Low complexity" evidence="4">
    <location>
        <begin position="156"/>
        <end position="167"/>
    </location>
</feature>
<dbReference type="FunFam" id="2.30.30.40:FF:000072">
    <property type="entry name" value="Unconventional Myosin IB"/>
    <property type="match status" value="1"/>
</dbReference>